<dbReference type="AlphaFoldDB" id="A0A8T9MTB4"/>
<comment type="subcellular location">
    <subcellularLocation>
        <location evidence="1">Cell outer membrane</location>
    </subcellularLocation>
</comment>
<dbReference type="Proteomes" id="UP000831534">
    <property type="component" value="Chromosome"/>
</dbReference>
<evidence type="ECO:0000313" key="4">
    <source>
        <dbReference type="EMBL" id="UOP04501.2"/>
    </source>
</evidence>
<gene>
    <name evidence="4" type="ORF">LVJ77_09490</name>
</gene>
<dbReference type="EMBL" id="CP091521">
    <property type="protein sequence ID" value="UOP04501.2"/>
    <property type="molecule type" value="Genomic_DNA"/>
</dbReference>
<evidence type="ECO:0000313" key="5">
    <source>
        <dbReference type="Proteomes" id="UP000831534"/>
    </source>
</evidence>
<dbReference type="GO" id="GO:0009279">
    <property type="term" value="C:cell outer membrane"/>
    <property type="evidence" value="ECO:0007669"/>
    <property type="project" value="UniProtKB-SubCell"/>
</dbReference>
<proteinExistence type="predicted"/>
<reference evidence="4" key="1">
    <citation type="journal article" date="2022" name="Res Sq">
        <title>Evolution of multicellular longitudinally dividing oral cavity symbionts (Neisseriaceae).</title>
        <authorList>
            <person name="Nyongesa S."/>
            <person name="Weber P."/>
            <person name="Bernet E."/>
            <person name="Pullido F."/>
            <person name="Nieckarz M."/>
            <person name="Delaby M."/>
            <person name="Nieves C."/>
            <person name="Viehboeck T."/>
            <person name="Krause N."/>
            <person name="Rivera-Millot A."/>
            <person name="Nakamura A."/>
            <person name="Vischer N."/>
            <person name="VanNieuwenhze M."/>
            <person name="Brun Y."/>
            <person name="Cava F."/>
            <person name="Bulgheresi S."/>
            <person name="Veyrier F."/>
        </authorList>
    </citation>
    <scope>NUCLEOTIDE SEQUENCE</scope>
    <source>
        <strain evidence="4">17694</strain>
    </source>
</reference>
<feature type="compositionally biased region" description="Low complexity" evidence="2">
    <location>
        <begin position="63"/>
        <end position="99"/>
    </location>
</feature>
<sequence>MLIWRTSWYNPIQSNPIQSNPIQSNPIQSKLKLLGILAASALLAACSSSSGGSSPAPKKPSHHSSSANSGSNPSANTGGSGNHSSANTGNSGSSANANNTNPLVKIEGNFLRLPYRIINSITPGDIAVNGTLDSLRVDGQNISLQLPHRQADKFINIQDGDHKVLIGRHLQHARYGWIAKTPDFNTGIPDSQRKQYFFAQGTPSVTLDTGNQGYRGHAVYASYETEGPITADSSFTVDFDAKKLSGTVTAGKHRAELSANIEANGRFSGTDNKSGFVTKGAFYGDKAAEMAGTFHHPTDVKGGAFGAAKQPKQ</sequence>
<dbReference type="KEGG" id="ckh:LVJ77_09490"/>
<dbReference type="SUPFAM" id="SSF56925">
    <property type="entry name" value="OMPA-like"/>
    <property type="match status" value="1"/>
</dbReference>
<dbReference type="InterPro" id="IPR011250">
    <property type="entry name" value="OMP/PagP_B-barrel"/>
</dbReference>
<feature type="region of interest" description="Disordered" evidence="2">
    <location>
        <begin position="49"/>
        <end position="99"/>
    </location>
</feature>
<dbReference type="RefSeq" id="WP_156900842.1">
    <property type="nucleotide sequence ID" value="NZ_CP091521.1"/>
</dbReference>
<feature type="domain" description="Transferrin-binding protein B C-lobe/N-lobe beta-barrel" evidence="3">
    <location>
        <begin position="210"/>
        <end position="309"/>
    </location>
</feature>
<name>A0A8T9MTB4_9NEIS</name>
<reference evidence="4" key="2">
    <citation type="submission" date="2024-09" db="EMBL/GenBank/DDBJ databases">
        <authorList>
            <person name="Veyrier F.J."/>
        </authorList>
    </citation>
    <scope>NUCLEOTIDE SEQUENCE</scope>
    <source>
        <strain evidence="4">17694</strain>
    </source>
</reference>
<evidence type="ECO:0000256" key="1">
    <source>
        <dbReference type="ARBA" id="ARBA00004442"/>
    </source>
</evidence>
<dbReference type="Gene3D" id="2.40.160.90">
    <property type="match status" value="1"/>
</dbReference>
<evidence type="ECO:0000256" key="2">
    <source>
        <dbReference type="SAM" id="MobiDB-lite"/>
    </source>
</evidence>
<dbReference type="InterPro" id="IPR001677">
    <property type="entry name" value="TbpB_B_D"/>
</dbReference>
<evidence type="ECO:0000259" key="3">
    <source>
        <dbReference type="Pfam" id="PF01298"/>
    </source>
</evidence>
<keyword evidence="5" id="KW-1185">Reference proteome</keyword>
<dbReference type="Pfam" id="PF01298">
    <property type="entry name" value="TbpB_B_D"/>
    <property type="match status" value="1"/>
</dbReference>
<protein>
    <submittedName>
        <fullName evidence="4">Transferrin-binding protein-like solute binding protein</fullName>
    </submittedName>
</protein>
<organism evidence="4 5">
    <name type="scientific">Conchiformibius kuhniae</name>
    <dbReference type="NCBI Taxonomy" id="211502"/>
    <lineage>
        <taxon>Bacteria</taxon>
        <taxon>Pseudomonadati</taxon>
        <taxon>Pseudomonadota</taxon>
        <taxon>Betaproteobacteria</taxon>
        <taxon>Neisseriales</taxon>
        <taxon>Neisseriaceae</taxon>
        <taxon>Conchiformibius</taxon>
    </lineage>
</organism>
<accession>A0A8T9MTB4</accession>